<evidence type="ECO:0000256" key="1">
    <source>
        <dbReference type="SAM" id="MobiDB-lite"/>
    </source>
</evidence>
<gene>
    <name evidence="2" type="ORF">GCM10023196_017050</name>
</gene>
<reference evidence="3" key="1">
    <citation type="journal article" date="2019" name="Int. J. Syst. Evol. Microbiol.">
        <title>The Global Catalogue of Microorganisms (GCM) 10K type strain sequencing project: providing services to taxonomists for standard genome sequencing and annotation.</title>
        <authorList>
            <consortium name="The Broad Institute Genomics Platform"/>
            <consortium name="The Broad Institute Genome Sequencing Center for Infectious Disease"/>
            <person name="Wu L."/>
            <person name="Ma J."/>
        </authorList>
    </citation>
    <scope>NUCLEOTIDE SEQUENCE [LARGE SCALE GENOMIC DNA]</scope>
    <source>
        <strain evidence="3">JCM 17939</strain>
    </source>
</reference>
<comment type="caution">
    <text evidence="2">The sequence shown here is derived from an EMBL/GenBank/DDBJ whole genome shotgun (WGS) entry which is preliminary data.</text>
</comment>
<protein>
    <submittedName>
        <fullName evidence="2">Uncharacterized protein</fullName>
    </submittedName>
</protein>
<dbReference type="EMBL" id="BAABHK010000002">
    <property type="protein sequence ID" value="GAA4622925.1"/>
    <property type="molecule type" value="Genomic_DNA"/>
</dbReference>
<keyword evidence="3" id="KW-1185">Reference proteome</keyword>
<dbReference type="Proteomes" id="UP001501442">
    <property type="component" value="Unassembled WGS sequence"/>
</dbReference>
<name>A0ABP8U3A4_9ACTN</name>
<proteinExistence type="predicted"/>
<sequence>MVQGQLRRVGGVQCLGEPAELGAAVAELHTVVLFQQERAVDEQIRLGRVREERADGRLPVPRLHVLLDGLTQAGLDLGLRVDAITTGHQQRAHGPAGGRLDRVGEGIVGLEFVGEVLEDVHPGGHQPSAGVEVLDGDVREGPRLDEPGHRSPGRGPVQHHVAHRTRLELTAERDLHDGDRVIDPAEHQLDLAPDFLRQAGLRVTLLVGAENERDASGLPGVAPQHRVDDVRDPADVRCPHDHVDDVRDRAPARDHPPQEALILLGRHHRRPAGDRAEGVVRLNAASGLERGPVHIHGVEHRAFGGPVQIVEAGTPLRTRERGDLG</sequence>
<organism evidence="2 3">
    <name type="scientific">Actinoallomurus vinaceus</name>
    <dbReference type="NCBI Taxonomy" id="1080074"/>
    <lineage>
        <taxon>Bacteria</taxon>
        <taxon>Bacillati</taxon>
        <taxon>Actinomycetota</taxon>
        <taxon>Actinomycetes</taxon>
        <taxon>Streptosporangiales</taxon>
        <taxon>Thermomonosporaceae</taxon>
        <taxon>Actinoallomurus</taxon>
    </lineage>
</organism>
<evidence type="ECO:0000313" key="2">
    <source>
        <dbReference type="EMBL" id="GAA4622925.1"/>
    </source>
</evidence>
<feature type="region of interest" description="Disordered" evidence="1">
    <location>
        <begin position="231"/>
        <end position="253"/>
    </location>
</feature>
<accession>A0ABP8U3A4</accession>
<evidence type="ECO:0000313" key="3">
    <source>
        <dbReference type="Proteomes" id="UP001501442"/>
    </source>
</evidence>